<comment type="caution">
    <text evidence="2">The sequence shown here is derived from an EMBL/GenBank/DDBJ whole genome shotgun (WGS) entry which is preliminary data.</text>
</comment>
<dbReference type="PANTHER" id="PTHR35546">
    <property type="entry name" value="F-BOX PROTEIN INTERACTION DOMAIN PROTEIN-RELATED"/>
    <property type="match status" value="1"/>
</dbReference>
<dbReference type="Proteomes" id="UP001180020">
    <property type="component" value="Unassembled WGS sequence"/>
</dbReference>
<sequence length="317" mass="36168">MSGFFYSITGFLAPFVDYKSLTFPPDGFSLTLPKHTLHENNINILDTCNGLVLCGEQSQDLYDVCNPALQTTVTLPTPPLAGDSAVCKLLFDVKLMFDPQVSHHFKVVRFSFSRTISGIHLEIFSSETMEWVEWTIPCESSTLEWFPSFKQSVSFVHGVLFLSILPIALLKIDVERWHSQLVEFPRDAFLFDQPCLGMIREGFHLACLDRTEGLHIQVFKLIDDACALTIWNQKYRIDAEEVYPRPGIPTEIHLKAFHLNDDVIFQVIDNKVYAYHLESKRLEDLDIELHESEDIDIYPFSPCAVNVPRLTANPGLQ</sequence>
<gene>
    <name evidence="2" type="ORF">QJS10_CPB18g01729</name>
</gene>
<reference evidence="2" key="2">
    <citation type="submission" date="2023-06" db="EMBL/GenBank/DDBJ databases">
        <authorList>
            <person name="Ma L."/>
            <person name="Liu K.-W."/>
            <person name="Li Z."/>
            <person name="Hsiao Y.-Y."/>
            <person name="Qi Y."/>
            <person name="Fu T."/>
            <person name="Tang G."/>
            <person name="Zhang D."/>
            <person name="Sun W.-H."/>
            <person name="Liu D.-K."/>
            <person name="Li Y."/>
            <person name="Chen G.-Z."/>
            <person name="Liu X.-D."/>
            <person name="Liao X.-Y."/>
            <person name="Jiang Y.-T."/>
            <person name="Yu X."/>
            <person name="Hao Y."/>
            <person name="Huang J."/>
            <person name="Zhao X.-W."/>
            <person name="Ke S."/>
            <person name="Chen Y.-Y."/>
            <person name="Wu W.-L."/>
            <person name="Hsu J.-L."/>
            <person name="Lin Y.-F."/>
            <person name="Huang M.-D."/>
            <person name="Li C.-Y."/>
            <person name="Huang L."/>
            <person name="Wang Z.-W."/>
            <person name="Zhao X."/>
            <person name="Zhong W.-Y."/>
            <person name="Peng D.-H."/>
            <person name="Ahmad S."/>
            <person name="Lan S."/>
            <person name="Zhang J.-S."/>
            <person name="Tsai W.-C."/>
            <person name="Van De Peer Y."/>
            <person name="Liu Z.-J."/>
        </authorList>
    </citation>
    <scope>NUCLEOTIDE SEQUENCE</scope>
    <source>
        <strain evidence="2">CP</strain>
        <tissue evidence="2">Leaves</tissue>
    </source>
</reference>
<feature type="domain" description="F-box protein At3g26010-like beta-propeller" evidence="1">
    <location>
        <begin position="34"/>
        <end position="163"/>
    </location>
</feature>
<evidence type="ECO:0000313" key="2">
    <source>
        <dbReference type="EMBL" id="KAK1290809.1"/>
    </source>
</evidence>
<keyword evidence="3" id="KW-1185">Reference proteome</keyword>
<dbReference type="InterPro" id="IPR056592">
    <property type="entry name" value="Beta-prop_At3g26010-like"/>
</dbReference>
<evidence type="ECO:0000313" key="3">
    <source>
        <dbReference type="Proteomes" id="UP001180020"/>
    </source>
</evidence>
<name>A0AAV9CQY8_ACOCL</name>
<dbReference type="InterPro" id="IPR055290">
    <property type="entry name" value="At3g26010-like"/>
</dbReference>
<dbReference type="EMBL" id="JAUJYO010000018">
    <property type="protein sequence ID" value="KAK1290809.1"/>
    <property type="molecule type" value="Genomic_DNA"/>
</dbReference>
<proteinExistence type="predicted"/>
<evidence type="ECO:0000259" key="1">
    <source>
        <dbReference type="Pfam" id="PF24750"/>
    </source>
</evidence>
<dbReference type="Pfam" id="PF24750">
    <property type="entry name" value="b-prop_At3g26010-like"/>
    <property type="match status" value="1"/>
</dbReference>
<reference evidence="2" key="1">
    <citation type="journal article" date="2023" name="Nat. Commun.">
        <title>Diploid and tetraploid genomes of Acorus and the evolution of monocots.</title>
        <authorList>
            <person name="Ma L."/>
            <person name="Liu K.W."/>
            <person name="Li Z."/>
            <person name="Hsiao Y.Y."/>
            <person name="Qi Y."/>
            <person name="Fu T."/>
            <person name="Tang G.D."/>
            <person name="Zhang D."/>
            <person name="Sun W.H."/>
            <person name="Liu D.K."/>
            <person name="Li Y."/>
            <person name="Chen G.Z."/>
            <person name="Liu X.D."/>
            <person name="Liao X.Y."/>
            <person name="Jiang Y.T."/>
            <person name="Yu X."/>
            <person name="Hao Y."/>
            <person name="Huang J."/>
            <person name="Zhao X.W."/>
            <person name="Ke S."/>
            <person name="Chen Y.Y."/>
            <person name="Wu W.L."/>
            <person name="Hsu J.L."/>
            <person name="Lin Y.F."/>
            <person name="Huang M.D."/>
            <person name="Li C.Y."/>
            <person name="Huang L."/>
            <person name="Wang Z.W."/>
            <person name="Zhao X."/>
            <person name="Zhong W.Y."/>
            <person name="Peng D.H."/>
            <person name="Ahmad S."/>
            <person name="Lan S."/>
            <person name="Zhang J.S."/>
            <person name="Tsai W.C."/>
            <person name="Van de Peer Y."/>
            <person name="Liu Z.J."/>
        </authorList>
    </citation>
    <scope>NUCLEOTIDE SEQUENCE</scope>
    <source>
        <strain evidence="2">CP</strain>
    </source>
</reference>
<accession>A0AAV9CQY8</accession>
<protein>
    <recommendedName>
        <fullName evidence="1">F-box protein At3g26010-like beta-propeller domain-containing protein</fullName>
    </recommendedName>
</protein>
<organism evidence="2 3">
    <name type="scientific">Acorus calamus</name>
    <name type="common">Sweet flag</name>
    <dbReference type="NCBI Taxonomy" id="4465"/>
    <lineage>
        <taxon>Eukaryota</taxon>
        <taxon>Viridiplantae</taxon>
        <taxon>Streptophyta</taxon>
        <taxon>Embryophyta</taxon>
        <taxon>Tracheophyta</taxon>
        <taxon>Spermatophyta</taxon>
        <taxon>Magnoliopsida</taxon>
        <taxon>Liliopsida</taxon>
        <taxon>Acoraceae</taxon>
        <taxon>Acorus</taxon>
    </lineage>
</organism>
<dbReference type="AlphaFoldDB" id="A0AAV9CQY8"/>
<dbReference type="PANTHER" id="PTHR35546:SF130">
    <property type="entry name" value="EXPRESSED PROTEIN"/>
    <property type="match status" value="1"/>
</dbReference>